<dbReference type="KEGG" id="alkq:M9189_05825"/>
<comment type="subcellular location">
    <subcellularLocation>
        <location evidence="5">Cytoplasm</location>
    </subcellularLocation>
</comment>
<dbReference type="InterPro" id="IPR006130">
    <property type="entry name" value="Asp/Orn_carbamoylTrfase"/>
</dbReference>
<evidence type="ECO:0000256" key="1">
    <source>
        <dbReference type="ARBA" id="ARBA00007805"/>
    </source>
</evidence>
<comment type="catalytic activity">
    <reaction evidence="4 5">
        <text>carbamoyl phosphate + L-ornithine = L-citrulline + phosphate + H(+)</text>
        <dbReference type="Rhea" id="RHEA:19513"/>
        <dbReference type="ChEBI" id="CHEBI:15378"/>
        <dbReference type="ChEBI" id="CHEBI:43474"/>
        <dbReference type="ChEBI" id="CHEBI:46911"/>
        <dbReference type="ChEBI" id="CHEBI:57743"/>
        <dbReference type="ChEBI" id="CHEBI:58228"/>
        <dbReference type="EC" id="2.1.3.3"/>
    </reaction>
</comment>
<feature type="binding site" evidence="5">
    <location>
        <position position="230"/>
    </location>
    <ligand>
        <name>L-ornithine</name>
        <dbReference type="ChEBI" id="CHEBI:46911"/>
    </ligand>
</feature>
<dbReference type="EC" id="2.1.3.3" evidence="2 5"/>
<dbReference type="GO" id="GO:0042450">
    <property type="term" value="P:L-arginine biosynthetic process via ornithine"/>
    <property type="evidence" value="ECO:0007669"/>
    <property type="project" value="UniProtKB-UniRule"/>
</dbReference>
<dbReference type="PANTHER" id="PTHR45753:SF2">
    <property type="entry name" value="ORNITHINE CARBAMOYLTRANSFERASE"/>
    <property type="match status" value="1"/>
</dbReference>
<comment type="similarity">
    <text evidence="1 5">Belongs to the aspartate/ornithine carbamoyltransferase superfamily. OTCase family.</text>
</comment>
<dbReference type="PRINTS" id="PR00100">
    <property type="entry name" value="AOTCASE"/>
</dbReference>
<dbReference type="HAMAP" id="MF_01109">
    <property type="entry name" value="OTCase"/>
    <property type="match status" value="1"/>
</dbReference>
<dbReference type="SUPFAM" id="SSF53671">
    <property type="entry name" value="Aspartate/ornithine carbamoyltransferase"/>
    <property type="match status" value="1"/>
</dbReference>
<dbReference type="GO" id="GO:0004585">
    <property type="term" value="F:ornithine carbamoyltransferase activity"/>
    <property type="evidence" value="ECO:0007669"/>
    <property type="project" value="UniProtKB-UniRule"/>
</dbReference>
<reference evidence="8" key="2">
    <citation type="submission" date="2022-06" db="EMBL/GenBank/DDBJ databases">
        <title>Xiashengella guii gen. nov. sp. nov., a bacterium isolated form anaerobic digestion tank.</title>
        <authorList>
            <person name="Huang H."/>
        </authorList>
    </citation>
    <scope>NUCLEOTIDE SEQUENCE</scope>
    <source>
        <strain evidence="8">Ai-910</strain>
    </source>
</reference>
<reference evidence="8" key="1">
    <citation type="submission" date="2022-05" db="EMBL/GenBank/DDBJ databases">
        <authorList>
            <person name="Sun X."/>
        </authorList>
    </citation>
    <scope>NUCLEOTIDE SEQUENCE</scope>
    <source>
        <strain evidence="8">Ai-910</strain>
    </source>
</reference>
<dbReference type="EMBL" id="CP098400">
    <property type="protein sequence ID" value="URW80868.1"/>
    <property type="molecule type" value="Genomic_DNA"/>
</dbReference>
<dbReference type="InterPro" id="IPR024904">
    <property type="entry name" value="OTCase_ArgI"/>
</dbReference>
<feature type="domain" description="Aspartate/ornithine carbamoyltransferase carbamoyl-P binding" evidence="7">
    <location>
        <begin position="6"/>
        <end position="146"/>
    </location>
</feature>
<dbReference type="RefSeq" id="WP_250725353.1">
    <property type="nucleotide sequence ID" value="NZ_CP098400.1"/>
</dbReference>
<accession>A0A9J6ZSF2</accession>
<protein>
    <recommendedName>
        <fullName evidence="2 5">Ornithine carbamoyltransferase</fullName>
        <shortName evidence="5">OTCase</shortName>
        <ecNumber evidence="2 5">2.1.3.3</ecNumber>
    </recommendedName>
</protein>
<dbReference type="Proteomes" id="UP001056426">
    <property type="component" value="Chromosome"/>
</dbReference>
<dbReference type="Gene3D" id="3.40.50.1370">
    <property type="entry name" value="Aspartate/ornithine carbamoyltransferase"/>
    <property type="match status" value="2"/>
</dbReference>
<dbReference type="InterPro" id="IPR006131">
    <property type="entry name" value="Asp_carbamoyltransf_Asp/Orn-bd"/>
</dbReference>
<dbReference type="AlphaFoldDB" id="A0A9J6ZSF2"/>
<feature type="binding site" evidence="5">
    <location>
        <begin position="55"/>
        <end position="58"/>
    </location>
    <ligand>
        <name>carbamoyl phosphate</name>
        <dbReference type="ChEBI" id="CHEBI:58228"/>
    </ligand>
</feature>
<dbReference type="GO" id="GO:0016597">
    <property type="term" value="F:amino acid binding"/>
    <property type="evidence" value="ECO:0007669"/>
    <property type="project" value="InterPro"/>
</dbReference>
<name>A0A9J6ZSF2_9BACT</name>
<feature type="binding site" evidence="5">
    <location>
        <position position="317"/>
    </location>
    <ligand>
        <name>carbamoyl phosphate</name>
        <dbReference type="ChEBI" id="CHEBI:58228"/>
    </ligand>
</feature>
<proteinExistence type="inferred from homology"/>
<dbReference type="FunFam" id="3.40.50.1370:FF:000008">
    <property type="entry name" value="Ornithine carbamoyltransferase"/>
    <property type="match status" value="1"/>
</dbReference>
<evidence type="ECO:0000259" key="6">
    <source>
        <dbReference type="Pfam" id="PF00185"/>
    </source>
</evidence>
<feature type="domain" description="Aspartate/ornithine carbamoyltransferase Asp/Orn-binding" evidence="6">
    <location>
        <begin position="154"/>
        <end position="327"/>
    </location>
</feature>
<feature type="binding site" evidence="5">
    <location>
        <begin position="234"/>
        <end position="235"/>
    </location>
    <ligand>
        <name>L-ornithine</name>
        <dbReference type="ChEBI" id="CHEBI:46911"/>
    </ligand>
</feature>
<dbReference type="PRINTS" id="PR00102">
    <property type="entry name" value="OTCASE"/>
</dbReference>
<dbReference type="InterPro" id="IPR002292">
    <property type="entry name" value="Orn/put_carbamltrans"/>
</dbReference>
<evidence type="ECO:0000313" key="8">
    <source>
        <dbReference type="EMBL" id="URW80868.1"/>
    </source>
</evidence>
<dbReference type="PROSITE" id="PS00097">
    <property type="entry name" value="CARBAMOYLTRANSFERASE"/>
    <property type="match status" value="1"/>
</dbReference>
<dbReference type="PANTHER" id="PTHR45753">
    <property type="entry name" value="ORNITHINE CARBAMOYLTRANSFERASE, MITOCHONDRIAL"/>
    <property type="match status" value="1"/>
</dbReference>
<dbReference type="Pfam" id="PF02729">
    <property type="entry name" value="OTCace_N"/>
    <property type="match status" value="1"/>
</dbReference>
<keyword evidence="3 5" id="KW-0808">Transferase</keyword>
<feature type="binding site" evidence="5">
    <location>
        <position position="82"/>
    </location>
    <ligand>
        <name>carbamoyl phosphate</name>
        <dbReference type="ChEBI" id="CHEBI:58228"/>
    </ligand>
</feature>
<feature type="binding site" evidence="5">
    <location>
        <begin position="133"/>
        <end position="136"/>
    </location>
    <ligand>
        <name>carbamoyl phosphate</name>
        <dbReference type="ChEBI" id="CHEBI:58228"/>
    </ligand>
</feature>
<dbReference type="NCBIfam" id="TIGR00658">
    <property type="entry name" value="orni_carb_tr"/>
    <property type="match status" value="1"/>
</dbReference>
<evidence type="ECO:0000256" key="5">
    <source>
        <dbReference type="HAMAP-Rule" id="MF_01109"/>
    </source>
</evidence>
<keyword evidence="5" id="KW-0963">Cytoplasm</keyword>
<feature type="binding site" evidence="5">
    <location>
        <begin position="272"/>
        <end position="273"/>
    </location>
    <ligand>
        <name>carbamoyl phosphate</name>
        <dbReference type="ChEBI" id="CHEBI:58228"/>
    </ligand>
</feature>
<dbReference type="GO" id="GO:0019240">
    <property type="term" value="P:citrulline biosynthetic process"/>
    <property type="evidence" value="ECO:0007669"/>
    <property type="project" value="TreeGrafter"/>
</dbReference>
<keyword evidence="9" id="KW-1185">Reference proteome</keyword>
<sequence>MTLLGRNLLTILDLSSSEVMYLLDLAVRLKQMKKQGEVTDCLKGRNVALLFEKTSTRTRCAFEIAVSDLGGNAMYLGPGDTQLGHKESFKDSARVFGRMFDAIEYRGFDHSRIETLARYSGIPVWNGLTDQHHPTQFLADLMTIREHCKKPLEQVSIAYLGDARNNVANSLLEGAALMGMDIRMVGPEQLHTDTEILNRCLAVARKTGARISIGTDIEKGVTGADFLYTDVWVSMGEPEEVWKERIEILRPYRVDARLMSLTGNKDVKFLHCLPAYHDRDTYVGEKIFLDYGLDGVEVTDEVFESEASIVFDQAENRLHTIKAVMAACLGNM</sequence>
<dbReference type="InterPro" id="IPR036901">
    <property type="entry name" value="Asp/Orn_carbamoylTrfase_sf"/>
</dbReference>
<evidence type="ECO:0000313" key="9">
    <source>
        <dbReference type="Proteomes" id="UP001056426"/>
    </source>
</evidence>
<dbReference type="Pfam" id="PF00185">
    <property type="entry name" value="OTCace"/>
    <property type="match status" value="1"/>
</dbReference>
<evidence type="ECO:0000259" key="7">
    <source>
        <dbReference type="Pfam" id="PF02729"/>
    </source>
</evidence>
<evidence type="ECO:0000256" key="2">
    <source>
        <dbReference type="ARBA" id="ARBA00013007"/>
    </source>
</evidence>
<organism evidence="8 9">
    <name type="scientific">Xiashengella succiniciproducens</name>
    <dbReference type="NCBI Taxonomy" id="2949635"/>
    <lineage>
        <taxon>Bacteria</taxon>
        <taxon>Pseudomonadati</taxon>
        <taxon>Bacteroidota</taxon>
        <taxon>Bacteroidia</taxon>
        <taxon>Marinilabiliales</taxon>
        <taxon>Marinilabiliaceae</taxon>
        <taxon>Xiashengella</taxon>
    </lineage>
</organism>
<evidence type="ECO:0000256" key="4">
    <source>
        <dbReference type="ARBA" id="ARBA00048772"/>
    </source>
</evidence>
<feature type="binding site" evidence="5">
    <location>
        <position position="106"/>
    </location>
    <ligand>
        <name>carbamoyl phosphate</name>
        <dbReference type="ChEBI" id="CHEBI:58228"/>
    </ligand>
</feature>
<feature type="binding site" evidence="5">
    <location>
        <position position="166"/>
    </location>
    <ligand>
        <name>L-ornithine</name>
        <dbReference type="ChEBI" id="CHEBI:46911"/>
    </ligand>
</feature>
<gene>
    <name evidence="8" type="primary">argF</name>
    <name evidence="8" type="ORF">M9189_05825</name>
</gene>
<evidence type="ECO:0000256" key="3">
    <source>
        <dbReference type="ARBA" id="ARBA00022679"/>
    </source>
</evidence>
<dbReference type="InterPro" id="IPR006132">
    <property type="entry name" value="Asp/Orn_carbamoyltranf_P-bd"/>
</dbReference>
<dbReference type="GO" id="GO:0005737">
    <property type="term" value="C:cytoplasm"/>
    <property type="evidence" value="ECO:0007669"/>
    <property type="project" value="UniProtKB-SubCell"/>
</dbReference>